<comment type="caution">
    <text evidence="2">The sequence shown here is derived from an EMBL/GenBank/DDBJ whole genome shotgun (WGS) entry which is preliminary data.</text>
</comment>
<gene>
    <name evidence="2" type="ORF">B9Q00_10500</name>
</gene>
<feature type="transmembrane region" description="Helical" evidence="1">
    <location>
        <begin position="24"/>
        <end position="45"/>
    </location>
</feature>
<sequence length="157" mass="16931">MKIQGSQQPSKLYKKVTKGRSRTIDTVVAFVIVVAVIASITYFLLDNPQNSGVISQSQIPPGTPVYHIVEGQPGYPYAYYPDNLTIPADRIVVIALTDNLGGCALETIFQELGVHGGNAVVNVPVGATKYVEIFAPTPGTYIFHCGAYMSYGYITAE</sequence>
<dbReference type="Proteomes" id="UP000241473">
    <property type="component" value="Unassembled WGS sequence"/>
</dbReference>
<dbReference type="SUPFAM" id="SSF49503">
    <property type="entry name" value="Cupredoxins"/>
    <property type="match status" value="1"/>
</dbReference>
<keyword evidence="1" id="KW-0812">Transmembrane</keyword>
<protein>
    <recommendedName>
        <fullName evidence="4">EfeO-type cupredoxin-like domain-containing protein</fullName>
    </recommendedName>
</protein>
<dbReference type="Gene3D" id="2.60.40.420">
    <property type="entry name" value="Cupredoxins - blue copper proteins"/>
    <property type="match status" value="1"/>
</dbReference>
<evidence type="ECO:0000313" key="2">
    <source>
        <dbReference type="EMBL" id="PSN86237.1"/>
    </source>
</evidence>
<dbReference type="InterPro" id="IPR008972">
    <property type="entry name" value="Cupredoxin"/>
</dbReference>
<accession>A0A2R6AIM9</accession>
<evidence type="ECO:0000256" key="1">
    <source>
        <dbReference type="SAM" id="Phobius"/>
    </source>
</evidence>
<keyword evidence="1" id="KW-0472">Membrane</keyword>
<dbReference type="EMBL" id="NEXB01000116">
    <property type="protein sequence ID" value="PSN86237.1"/>
    <property type="molecule type" value="Genomic_DNA"/>
</dbReference>
<evidence type="ECO:0000313" key="3">
    <source>
        <dbReference type="Proteomes" id="UP000241473"/>
    </source>
</evidence>
<organism evidence="2 3">
    <name type="scientific">Candidatus Marsarchaeota G1 archaeon OSP_C</name>
    <dbReference type="NCBI Taxonomy" id="1978154"/>
    <lineage>
        <taxon>Archaea</taxon>
        <taxon>Candidatus Marsarchaeota</taxon>
        <taxon>Candidatus Marsarchaeota group 1</taxon>
    </lineage>
</organism>
<evidence type="ECO:0008006" key="4">
    <source>
        <dbReference type="Google" id="ProtNLM"/>
    </source>
</evidence>
<name>A0A2R6AIM9_9ARCH</name>
<keyword evidence="1" id="KW-1133">Transmembrane helix</keyword>
<dbReference type="AlphaFoldDB" id="A0A2R6AIM9"/>
<proteinExistence type="predicted"/>
<reference evidence="2 3" key="1">
    <citation type="submission" date="2017-04" db="EMBL/GenBank/DDBJ databases">
        <title>Novel microbial lineages endemic to geothermal iron-oxide mats fill important gaps in the evolutionary history of Archaea.</title>
        <authorList>
            <person name="Jay Z.J."/>
            <person name="Beam J.P."/>
            <person name="Dlakic M."/>
            <person name="Rusch D.B."/>
            <person name="Kozubal M.A."/>
            <person name="Inskeep W.P."/>
        </authorList>
    </citation>
    <scope>NUCLEOTIDE SEQUENCE [LARGE SCALE GENOMIC DNA]</scope>
    <source>
        <strain evidence="2">OSP_C</strain>
    </source>
</reference>